<reference evidence="2" key="1">
    <citation type="journal article" date="2012" name="Proc. Natl. Acad. Sci. U.S.A.">
        <title>Antigenic diversity is generated by distinct evolutionary mechanisms in African trypanosome species.</title>
        <authorList>
            <person name="Jackson A.P."/>
            <person name="Berry A."/>
            <person name="Aslett M."/>
            <person name="Allison H.C."/>
            <person name="Burton P."/>
            <person name="Vavrova-Anderson J."/>
            <person name="Brown R."/>
            <person name="Browne H."/>
            <person name="Corton N."/>
            <person name="Hauser H."/>
            <person name="Gamble J."/>
            <person name="Gilderthorp R."/>
            <person name="Marcello L."/>
            <person name="McQuillan J."/>
            <person name="Otto T.D."/>
            <person name="Quail M.A."/>
            <person name="Sanders M.J."/>
            <person name="van Tonder A."/>
            <person name="Ginger M.L."/>
            <person name="Field M.C."/>
            <person name="Barry J.D."/>
            <person name="Hertz-Fowler C."/>
            <person name="Berriman M."/>
        </authorList>
    </citation>
    <scope>NUCLEOTIDE SEQUENCE</scope>
    <source>
        <strain evidence="2">Y486</strain>
    </source>
</reference>
<evidence type="ECO:0000256" key="1">
    <source>
        <dbReference type="SAM" id="MobiDB-lite"/>
    </source>
</evidence>
<dbReference type="EMBL" id="HE573027">
    <property type="protein sequence ID" value="CCC53438.1"/>
    <property type="molecule type" value="Genomic_DNA"/>
</dbReference>
<feature type="compositionally biased region" description="Polar residues" evidence="1">
    <location>
        <begin position="196"/>
        <end position="207"/>
    </location>
</feature>
<gene>
    <name evidence="2" type="ORF">TVY486_1109220</name>
</gene>
<sequence length="259" mass="27947">MLSFTRQRLTISTKLFSFSLNEHIFSSTSFLWASISLKRESLRHEWGLKLYKYSAGIYLKPLPDEAVSNSAHARELLSESSKSSMAARVISINGIPAESIQLMRKEMSRSSILVLNVGFQTQPTNTVQQARGKASKPKSITSGGDSEGAKKEEKKTEEAPSSTGVDEAKAAQTPKPPEGDGTNGPSKSLPQPKPASEQQGQKETSLTVPPAGAPRRGRPPKNKAPVPEANNAPASNAGKTQKSDAVSEEWMTPQDYIAL</sequence>
<feature type="region of interest" description="Disordered" evidence="1">
    <location>
        <begin position="124"/>
        <end position="259"/>
    </location>
</feature>
<name>G0UC88_TRYVY</name>
<evidence type="ECO:0000313" key="2">
    <source>
        <dbReference type="EMBL" id="CCC53438.1"/>
    </source>
</evidence>
<feature type="compositionally biased region" description="Basic and acidic residues" evidence="1">
    <location>
        <begin position="147"/>
        <end position="158"/>
    </location>
</feature>
<feature type="compositionally biased region" description="Polar residues" evidence="1">
    <location>
        <begin position="232"/>
        <end position="244"/>
    </location>
</feature>
<dbReference type="AlphaFoldDB" id="G0UC88"/>
<dbReference type="VEuPathDB" id="TriTrypDB:TvY486_1109220"/>
<proteinExistence type="predicted"/>
<dbReference type="OMA" id="WASISLK"/>
<protein>
    <submittedName>
        <fullName evidence="2">Uncharacterized protein</fullName>
    </submittedName>
</protein>
<accession>G0UC88</accession>
<organism evidence="2">
    <name type="scientific">Trypanosoma vivax (strain Y486)</name>
    <dbReference type="NCBI Taxonomy" id="1055687"/>
    <lineage>
        <taxon>Eukaryota</taxon>
        <taxon>Discoba</taxon>
        <taxon>Euglenozoa</taxon>
        <taxon>Kinetoplastea</taxon>
        <taxon>Metakinetoplastina</taxon>
        <taxon>Trypanosomatida</taxon>
        <taxon>Trypanosomatidae</taxon>
        <taxon>Trypanosoma</taxon>
        <taxon>Duttonella</taxon>
    </lineage>
</organism>